<dbReference type="RefSeq" id="WP_255232611.1">
    <property type="nucleotide sequence ID" value="NZ_CP090615.1"/>
</dbReference>
<keyword evidence="3" id="KW-1185">Reference proteome</keyword>
<organism evidence="2 3">
    <name type="scientific">Vibrio pelagius</name>
    <dbReference type="NCBI Taxonomy" id="28169"/>
    <lineage>
        <taxon>Bacteria</taxon>
        <taxon>Pseudomonadati</taxon>
        <taxon>Pseudomonadota</taxon>
        <taxon>Gammaproteobacteria</taxon>
        <taxon>Vibrionales</taxon>
        <taxon>Vibrionaceae</taxon>
        <taxon>Vibrio</taxon>
    </lineage>
</organism>
<dbReference type="Proteomes" id="UP001059120">
    <property type="component" value="Chromosome 2"/>
</dbReference>
<feature type="domain" description="Bro-N" evidence="1">
    <location>
        <begin position="6"/>
        <end position="121"/>
    </location>
</feature>
<evidence type="ECO:0000313" key="2">
    <source>
        <dbReference type="EMBL" id="UTT86878.1"/>
    </source>
</evidence>
<reference evidence="2" key="1">
    <citation type="submission" date="2022-01" db="EMBL/GenBank/DDBJ databases">
        <title>Alginate degradation mechanism of Vibrio pelagius WXL662.</title>
        <authorList>
            <person name="He X."/>
        </authorList>
    </citation>
    <scope>NUCLEOTIDE SEQUENCE</scope>
    <source>
        <strain evidence="2">WXL662</strain>
    </source>
</reference>
<accession>A0ABY5GAJ2</accession>
<dbReference type="PROSITE" id="PS51750">
    <property type="entry name" value="BRO_N"/>
    <property type="match status" value="1"/>
</dbReference>
<proteinExistence type="predicted"/>
<protein>
    <recommendedName>
        <fullName evidence="1">Bro-N domain-containing protein</fullName>
    </recommendedName>
</protein>
<dbReference type="EMBL" id="CP090615">
    <property type="protein sequence ID" value="UTT86878.1"/>
    <property type="molecule type" value="Genomic_DNA"/>
</dbReference>
<name>A0ABY5GAJ2_VIBPE</name>
<dbReference type="SMART" id="SM01040">
    <property type="entry name" value="Bro-N"/>
    <property type="match status" value="1"/>
</dbReference>
<gene>
    <name evidence="2" type="ORF">LZI70_15750</name>
</gene>
<evidence type="ECO:0000259" key="1">
    <source>
        <dbReference type="PROSITE" id="PS51750"/>
    </source>
</evidence>
<evidence type="ECO:0000313" key="3">
    <source>
        <dbReference type="Proteomes" id="UP001059120"/>
    </source>
</evidence>
<sequence>MDDFFTLKYKQDHVIRSFYSDGIIYACLRDVLKTLSVENQKIKESNSKSMLTLLKAQLQVLDRDEHKTFILEHPDTGERREEICVTEPGLYRVLSRDTSEAGKAFQRWIFHDVIPSIREHKQYPPPAPNSTPATGTDFANMDVTDTSLQMIAHLANGLIETRKEIASFKADTEQFKSETQNRLENLEDKDKTYGLVCMDEFMSDNPEIKVSRDRFLSACANYKLKTNGRHEIISAPTKEDRHFFDIVTLSIAKTS</sequence>
<dbReference type="InterPro" id="IPR003497">
    <property type="entry name" value="BRO_N_domain"/>
</dbReference>
<dbReference type="Pfam" id="PF02498">
    <property type="entry name" value="Bro-N"/>
    <property type="match status" value="1"/>
</dbReference>